<evidence type="ECO:0008006" key="3">
    <source>
        <dbReference type="Google" id="ProtNLM"/>
    </source>
</evidence>
<dbReference type="Proteomes" id="UP000235916">
    <property type="component" value="Unassembled WGS sequence"/>
</dbReference>
<proteinExistence type="predicted"/>
<comment type="caution">
    <text evidence="1">The sequence shown here is derived from an EMBL/GenBank/DDBJ whole genome shotgun (WGS) entry which is preliminary data.</text>
</comment>
<sequence length="604" mass="60583">MQRGISSVLFMLLTGLSLGGMVFGGIYYVRSLQVQSVTVHALTQAQLKAWSGIEAVRQYLFQIGAVEAAKLSANQVVSFAGVSGIAATVSEVLANDTVNCGGGTRVGFNITGSSGGANALLAATFCAKGSPGGGGGGGKTAAVNIKGNLDISGDLTVIGDASSKIVVDGKVTGAGSLAGISNLYASGDISLGGSTSIETLFSEGSIALSGSGSYSQVQSLKNVSLTGGVSAGTIKANGTVSLESNAVTELLAIGNVTLGSSATIATLKTKGSVVASNSLITGSAQVQGNYEEQVAGTVAAGNYGGSLTVQPWNTGVHMSRVAGLNVAITPLTAGTISVPTFDAYAYQSSANYAFERVGSDTKVTVKNVSNIPDGVYFLVGSGANQDYVCSSNSYSPASCPAKICTGYSEYNSCLSYSGGKWTLAGVTMAPGIVWFKGDFEAGQGTFYNSWLATGNINTGGTNVSYAVNYAGHASVCTNSSYPNLAPKNFCKAGSSTLLTVGAGNIAFGAGGQVGNNYTGGKVTLAASNHVYGDVLAGDILETGGSTTVHGYISAARIGTAPGASKIGASTKIDLSNLPSSFKPGETAVTPSAANSANLLWSRYR</sequence>
<accession>A0A2N8KTQ1</accession>
<gene>
    <name evidence="1" type="ORF">C1O66_04330</name>
</gene>
<dbReference type="AlphaFoldDB" id="A0A2N8KTQ1"/>
<name>A0A2N8KTQ1_9BURK</name>
<organism evidence="1 2">
    <name type="scientific">Kinneretia aquatilis</name>
    <dbReference type="NCBI Taxonomy" id="2070761"/>
    <lineage>
        <taxon>Bacteria</taxon>
        <taxon>Pseudomonadati</taxon>
        <taxon>Pseudomonadota</taxon>
        <taxon>Betaproteobacteria</taxon>
        <taxon>Burkholderiales</taxon>
        <taxon>Sphaerotilaceae</taxon>
        <taxon>Roseateles</taxon>
    </lineage>
</organism>
<evidence type="ECO:0000313" key="2">
    <source>
        <dbReference type="Proteomes" id="UP000235916"/>
    </source>
</evidence>
<protein>
    <recommendedName>
        <fullName evidence="3">DUF342 domain-containing protein</fullName>
    </recommendedName>
</protein>
<dbReference type="EMBL" id="POSP01000003">
    <property type="protein sequence ID" value="PND36839.1"/>
    <property type="molecule type" value="Genomic_DNA"/>
</dbReference>
<keyword evidence="2" id="KW-1185">Reference proteome</keyword>
<reference evidence="1 2" key="1">
    <citation type="submission" date="2018-01" db="EMBL/GenBank/DDBJ databases">
        <title>Draft genome sequence of Paucibacter aquatile CR182 isolated from freshwater of the Nakdong River.</title>
        <authorList>
            <person name="Choi A."/>
            <person name="Chung E.J."/>
        </authorList>
    </citation>
    <scope>NUCLEOTIDE SEQUENCE [LARGE SCALE GENOMIC DNA]</scope>
    <source>
        <strain evidence="1 2">CR182</strain>
    </source>
</reference>
<evidence type="ECO:0000313" key="1">
    <source>
        <dbReference type="EMBL" id="PND36839.1"/>
    </source>
</evidence>